<proteinExistence type="predicted"/>
<sequence>MKTILEGEGTPMLRLWTKQTCELIDYVTQDDLFTKITERTMQILATLREDGMTISPAQKAGIVFQIRRSTTINNFIRKTIPQYALDVVAISIPETKEIVKLNEMELEAPEIKTALAQVVLIPSYVQKVIEEKTNKPRATNYEKSWPEFWEELKAGTSRMERSLYCKAVSIIENPTSNKKEEAVLKSIFGTEKRNLKSVANWYASKKEIKINSYQEAKKWELRPPTENDGSEDNGTTYAKKAFIMPGKASYELKWSATELFSKRKFNSDARKEDKVKTTIRSTGAKTIRYLEKQDIFALNDMDKFDDIDRMPQEKFEITPRRLTFQEKRGMKHLMIKKWTNFALWNPKYTITQIMDSQFLKFWARSYKALVDRMAMEVEKREEIWYNSLEQITLGLTIERPGKEVGSSCQQQTWRGLLKYPDDDMYIREMQKGLNLFLQKSRQDNVVHIKKQIEEGASQKSVLEADLALARNMDIREILQGLDGLKRFSKLSQIYDMIYIYTDRKELNKITVGKPWGDLARGRQIINLNGIQRIKQLNWECQYENQKCMGTAMSWVCKDEAILTTICESTCNEMELEQHEIKEKNSSARVIFDQGGPQMMETETELETNSGSNWTTDSNPAKRPREEKVK</sequence>
<keyword evidence="3" id="KW-1185">Reference proteome</keyword>
<feature type="compositionally biased region" description="Polar residues" evidence="1">
    <location>
        <begin position="606"/>
        <end position="618"/>
    </location>
</feature>
<dbReference type="EMBL" id="FN653038">
    <property type="protein sequence ID" value="CBY24064.1"/>
    <property type="molecule type" value="Genomic_DNA"/>
</dbReference>
<evidence type="ECO:0000313" key="3">
    <source>
        <dbReference type="Proteomes" id="UP000001307"/>
    </source>
</evidence>
<protein>
    <submittedName>
        <fullName evidence="2">Uncharacterized protein</fullName>
    </submittedName>
</protein>
<gene>
    <name evidence="2" type="ORF">GSOID_T00008065001</name>
</gene>
<name>E4XD30_OIKDI</name>
<evidence type="ECO:0000313" key="2">
    <source>
        <dbReference type="EMBL" id="CBY24064.1"/>
    </source>
</evidence>
<dbReference type="Proteomes" id="UP000001307">
    <property type="component" value="Unassembled WGS sequence"/>
</dbReference>
<evidence type="ECO:0000256" key="1">
    <source>
        <dbReference type="SAM" id="MobiDB-lite"/>
    </source>
</evidence>
<dbReference type="InParanoid" id="E4XD30"/>
<organism evidence="2 3">
    <name type="scientific">Oikopleura dioica</name>
    <name type="common">Tunicate</name>
    <dbReference type="NCBI Taxonomy" id="34765"/>
    <lineage>
        <taxon>Eukaryota</taxon>
        <taxon>Metazoa</taxon>
        <taxon>Chordata</taxon>
        <taxon>Tunicata</taxon>
        <taxon>Appendicularia</taxon>
        <taxon>Copelata</taxon>
        <taxon>Oikopleuridae</taxon>
        <taxon>Oikopleura</taxon>
    </lineage>
</organism>
<reference evidence="2 3" key="1">
    <citation type="journal article" date="2010" name="Science">
        <title>Plasticity of animal genome architecture unmasked by rapid evolution of a pelagic tunicate.</title>
        <authorList>
            <person name="Denoeud F."/>
            <person name="Henriet S."/>
            <person name="Mungpakdee S."/>
            <person name="Aury J.M."/>
            <person name="Da Silva C."/>
            <person name="Brinkmann H."/>
            <person name="Mikhaleva J."/>
            <person name="Olsen L.C."/>
            <person name="Jubin C."/>
            <person name="Canestro C."/>
            <person name="Bouquet J.M."/>
            <person name="Danks G."/>
            <person name="Poulain J."/>
            <person name="Campsteijn C."/>
            <person name="Adamski M."/>
            <person name="Cross I."/>
            <person name="Yadetie F."/>
            <person name="Muffato M."/>
            <person name="Louis A."/>
            <person name="Butcher S."/>
            <person name="Tsagkogeorga G."/>
            <person name="Konrad A."/>
            <person name="Singh S."/>
            <person name="Jensen M.F."/>
            <person name="Cong E.H."/>
            <person name="Eikeseth-Otteraa H."/>
            <person name="Noel B."/>
            <person name="Anthouard V."/>
            <person name="Porcel B.M."/>
            <person name="Kachouri-Lafond R."/>
            <person name="Nishino A."/>
            <person name="Ugolini M."/>
            <person name="Chourrout P."/>
            <person name="Nishida H."/>
            <person name="Aasland R."/>
            <person name="Huzurbazar S."/>
            <person name="Westhof E."/>
            <person name="Delsuc F."/>
            <person name="Lehrach H."/>
            <person name="Reinhardt R."/>
            <person name="Weissenbach J."/>
            <person name="Roy S.W."/>
            <person name="Artiguenave F."/>
            <person name="Postlethwait J.H."/>
            <person name="Manak J.R."/>
            <person name="Thompson E.M."/>
            <person name="Jaillon O."/>
            <person name="Du Pasquier L."/>
            <person name="Boudinot P."/>
            <person name="Liberles D.A."/>
            <person name="Volff J.N."/>
            <person name="Philippe H."/>
            <person name="Lenhard B."/>
            <person name="Roest Crollius H."/>
            <person name="Wincker P."/>
            <person name="Chourrout D."/>
        </authorList>
    </citation>
    <scope>NUCLEOTIDE SEQUENCE [LARGE SCALE GENOMIC DNA]</scope>
</reference>
<feature type="region of interest" description="Disordered" evidence="1">
    <location>
        <begin position="598"/>
        <end position="629"/>
    </location>
</feature>
<accession>E4XD30</accession>
<dbReference type="AlphaFoldDB" id="E4XD30"/>